<evidence type="ECO:0000256" key="1">
    <source>
        <dbReference type="SAM" id="MobiDB-lite"/>
    </source>
</evidence>
<organism evidence="3">
    <name type="scientific">Diadromus pulchellus ascovirus 4a</name>
    <dbReference type="NCBI Taxonomy" id="158683"/>
    <lineage>
        <taxon>Viruses</taxon>
        <taxon>Varidnaviria</taxon>
        <taxon>Bamfordvirae</taxon>
        <taxon>Nucleocytoviricota</taxon>
        <taxon>Megaviricetes</taxon>
        <taxon>Pimascovirales</taxon>
        <taxon>Pimascovirales incertae sedis</taxon>
        <taxon>Ascoviridae</taxon>
        <taxon>Toursvirus</taxon>
        <taxon>Toursvirus dptv1a</taxon>
    </lineage>
</organism>
<sequence length="159" mass="17561">MLLSSDSKNSSFDFPSNFSTVLKNISPKEMAPHLDLKASSFLLELTYHLVLWKKTLITVPSFMVKTLKPSRLSGRPGVGKGDDLNTNLSPSNTTPRTLRSRSVVGGMSAQKFSRPSNSSVILMPWSAASSVVRSINALFVIIAMFMVINLTSEFFNFHF</sequence>
<keyword evidence="2" id="KW-1133">Transmembrane helix</keyword>
<reference evidence="3" key="1">
    <citation type="journal article" date="2000" name="J. Gen. Virol.">
        <title>Phylogenetic position of the Diadromus pulchellus ascovirus DNA polymerase among viruses with large double-stranded DNA genomes.</title>
        <authorList>
            <person name="Stasiak K."/>
            <person name="Demattei M.V."/>
            <person name="Federici B.A."/>
            <person name="Bigot Y."/>
        </authorList>
    </citation>
    <scope>NUCLEOTIDE SEQUENCE</scope>
</reference>
<dbReference type="EMBL" id="AJ279815">
    <property type="protein sequence ID" value="CAC19146.1"/>
    <property type="molecule type" value="Genomic_DNA"/>
</dbReference>
<reference evidence="3" key="2">
    <citation type="submission" date="2001-05" db="EMBL/GenBank/DDBJ databases">
        <authorList>
            <person name="Bigot Y."/>
        </authorList>
    </citation>
    <scope>NUCLEOTIDE SEQUENCE</scope>
</reference>
<accession>Q9DST9</accession>
<protein>
    <submittedName>
        <fullName evidence="3">Uncharacterized protein</fullName>
    </submittedName>
</protein>
<evidence type="ECO:0000313" key="3">
    <source>
        <dbReference type="EMBL" id="CAC19146.1"/>
    </source>
</evidence>
<feature type="compositionally biased region" description="Polar residues" evidence="1">
    <location>
        <begin position="84"/>
        <end position="97"/>
    </location>
</feature>
<feature type="region of interest" description="Disordered" evidence="1">
    <location>
        <begin position="73"/>
        <end position="103"/>
    </location>
</feature>
<evidence type="ECO:0000256" key="2">
    <source>
        <dbReference type="SAM" id="Phobius"/>
    </source>
</evidence>
<keyword evidence="2" id="KW-0472">Membrane</keyword>
<keyword evidence="2" id="KW-0812">Transmembrane</keyword>
<proteinExistence type="predicted"/>
<name>Q9DST9_9VIRU</name>
<feature type="transmembrane region" description="Helical" evidence="2">
    <location>
        <begin position="131"/>
        <end position="150"/>
    </location>
</feature>